<dbReference type="Pfam" id="PF13845">
    <property type="entry name" value="Septum_form"/>
    <property type="match status" value="1"/>
</dbReference>
<evidence type="ECO:0000313" key="4">
    <source>
        <dbReference type="EMBL" id="RNM00517.1"/>
    </source>
</evidence>
<evidence type="ECO:0000256" key="1">
    <source>
        <dbReference type="SAM" id="MobiDB-lite"/>
    </source>
</evidence>
<keyword evidence="2" id="KW-0732">Signal</keyword>
<dbReference type="RefSeq" id="WP_123239804.1">
    <property type="nucleotide sequence ID" value="NZ_JAAHBY010000010.1"/>
</dbReference>
<evidence type="ECO:0000259" key="3">
    <source>
        <dbReference type="Pfam" id="PF13845"/>
    </source>
</evidence>
<proteinExistence type="predicted"/>
<feature type="chain" id="PRO_5045384608" description="Septum formation-related domain-containing protein" evidence="2">
    <location>
        <begin position="20"/>
        <end position="296"/>
    </location>
</feature>
<sequence length="296" mass="31743">MRRWWTATAVGVTAALALAGCGAPAGVDRDLADDWPALPAAETFVPEAGVCHATIQDVGYLSGYNPVDCAASHRAETLHVGTLTGPDADRSTPPRAGSNGARTARAECDRRVNTAVGADWRGGRLLLSVVFPSAQAWTGGARWFRCDVSEVASLDDGSITPHSGSLRGALKAGSPLAFGCFNPKLAKDDIEEMRPVACTAKHHAEFVGVYQFPEVSYAQFQTSSVRAHKACRSLIAKYAKVPDNSDMQYRAGTIIYHPLEEEWKNGNRGVQCFLWLSDRTLTRSVKGAGSKALPIR</sequence>
<protein>
    <recommendedName>
        <fullName evidence="3">Septum formation-related domain-containing protein</fullName>
    </recommendedName>
</protein>
<comment type="caution">
    <text evidence="4">The sequence shown here is derived from an EMBL/GenBank/DDBJ whole genome shotgun (WGS) entry which is preliminary data.</text>
</comment>
<dbReference type="Proteomes" id="UP000280698">
    <property type="component" value="Unassembled WGS sequence"/>
</dbReference>
<name>A0ABX9WJW3_9ACTN</name>
<accession>A0ABX9WJW3</accession>
<organism evidence="4 5">
    <name type="scientific">Micromonospora solifontis</name>
    <dbReference type="NCBI Taxonomy" id="2487138"/>
    <lineage>
        <taxon>Bacteria</taxon>
        <taxon>Bacillati</taxon>
        <taxon>Actinomycetota</taxon>
        <taxon>Actinomycetes</taxon>
        <taxon>Micromonosporales</taxon>
        <taxon>Micromonosporaceae</taxon>
        <taxon>Micromonospora</taxon>
    </lineage>
</organism>
<dbReference type="EMBL" id="RJLN01000010">
    <property type="protein sequence ID" value="RNM00517.1"/>
    <property type="molecule type" value="Genomic_DNA"/>
</dbReference>
<dbReference type="PROSITE" id="PS51257">
    <property type="entry name" value="PROKAR_LIPOPROTEIN"/>
    <property type="match status" value="1"/>
</dbReference>
<feature type="region of interest" description="Disordered" evidence="1">
    <location>
        <begin position="82"/>
        <end position="106"/>
    </location>
</feature>
<evidence type="ECO:0000313" key="5">
    <source>
        <dbReference type="Proteomes" id="UP000280698"/>
    </source>
</evidence>
<dbReference type="InterPro" id="IPR026004">
    <property type="entry name" value="Septum_form"/>
</dbReference>
<keyword evidence="5" id="KW-1185">Reference proteome</keyword>
<gene>
    <name evidence="4" type="ORF">EFE23_05575</name>
</gene>
<feature type="signal peptide" evidence="2">
    <location>
        <begin position="1"/>
        <end position="19"/>
    </location>
</feature>
<feature type="domain" description="Septum formation-related" evidence="3">
    <location>
        <begin position="48"/>
        <end position="272"/>
    </location>
</feature>
<reference evidence="4 5" key="1">
    <citation type="submission" date="2018-11" db="EMBL/GenBank/DDBJ databases">
        <title>Micromonospora sp. PPF5-17, a new actinomycetes isolated from a hot spring soil.</title>
        <authorList>
            <person name="Thawai C."/>
        </authorList>
    </citation>
    <scope>NUCLEOTIDE SEQUENCE [LARGE SCALE GENOMIC DNA]</scope>
    <source>
        <strain evidence="4 5">PPF5-17</strain>
    </source>
</reference>
<evidence type="ECO:0000256" key="2">
    <source>
        <dbReference type="SAM" id="SignalP"/>
    </source>
</evidence>